<dbReference type="CDD" id="cd03349">
    <property type="entry name" value="LbH_XAT"/>
    <property type="match status" value="1"/>
</dbReference>
<comment type="caution">
    <text evidence="2">The sequence shown here is derived from an EMBL/GenBank/DDBJ whole genome shotgun (WGS) entry which is preliminary data.</text>
</comment>
<sequence length="226" mass="25539">MRNYFIKKINKIYLKLREQNNISNKKLISKPNLILGSTLHGDIKVNENCKIYFSNLSGKVEIGRFTSIWGPNTTIASHNNKIVIGNFCSIARNVSIQESNHKTDSLSTYNILRNIFDQSVNNDMESKGSIIIGHDVWIGAHSIILSGVRIGNGAIISAGSVVTKDVPPYAIVGGNPVKVIKYRFSEEIIREISEMEWWYWTISKIKDNKNIFEGSFNEKYITNLNA</sequence>
<dbReference type="PANTHER" id="PTHR43300">
    <property type="entry name" value="ACETYLTRANSFERASE"/>
    <property type="match status" value="1"/>
</dbReference>
<evidence type="ECO:0000313" key="3">
    <source>
        <dbReference type="Proteomes" id="UP000240608"/>
    </source>
</evidence>
<dbReference type="PANTHER" id="PTHR43300:SF11">
    <property type="entry name" value="ACETYLTRANSFERASE RV3034C-RELATED"/>
    <property type="match status" value="1"/>
</dbReference>
<dbReference type="InterPro" id="IPR011004">
    <property type="entry name" value="Trimer_LpxA-like_sf"/>
</dbReference>
<dbReference type="Gene3D" id="2.160.10.10">
    <property type="entry name" value="Hexapeptide repeat proteins"/>
    <property type="match status" value="1"/>
</dbReference>
<reference evidence="2 3" key="1">
    <citation type="submission" date="2018-03" db="EMBL/GenBank/DDBJ databases">
        <title>Cross-interface Injection: A General Nanoliter Liquid Handling Method Applied to Single Cells Genome Amplification Automated Nanoliter Liquid Handling Applied to Single Cell Multiple Displacement Amplification.</title>
        <authorList>
            <person name="Yun J."/>
            <person name="Xu P."/>
            <person name="Xu J."/>
            <person name="Dai X."/>
            <person name="Wang Y."/>
            <person name="Zheng X."/>
            <person name="Cao C."/>
            <person name="Yi Q."/>
            <person name="Zhu Y."/>
            <person name="Wang L."/>
            <person name="Dong Z."/>
            <person name="Huang Y."/>
            <person name="Huang L."/>
            <person name="Du W."/>
        </authorList>
    </citation>
    <scope>NUCLEOTIDE SEQUENCE [LARGE SCALE GENOMIC DNA]</scope>
    <source>
        <strain evidence="2 3">Z-D1-2</strain>
    </source>
</reference>
<dbReference type="AlphaFoldDB" id="A0A2T4DS52"/>
<proteinExistence type="inferred from homology"/>
<dbReference type="InterPro" id="IPR001451">
    <property type="entry name" value="Hexapep"/>
</dbReference>
<dbReference type="Pfam" id="PF00132">
    <property type="entry name" value="Hexapep"/>
    <property type="match status" value="1"/>
</dbReference>
<dbReference type="EMBL" id="PYVU01000041">
    <property type="protein sequence ID" value="PTB96659.1"/>
    <property type="molecule type" value="Genomic_DNA"/>
</dbReference>
<evidence type="ECO:0000256" key="1">
    <source>
        <dbReference type="ARBA" id="ARBA00007274"/>
    </source>
</evidence>
<dbReference type="Proteomes" id="UP000240608">
    <property type="component" value="Unassembled WGS sequence"/>
</dbReference>
<gene>
    <name evidence="2" type="ORF">C9994_06380</name>
</gene>
<accession>A0A2T4DS52</accession>
<comment type="similarity">
    <text evidence="1">Belongs to the transferase hexapeptide repeat family.</text>
</comment>
<evidence type="ECO:0000313" key="2">
    <source>
        <dbReference type="EMBL" id="PTB96659.1"/>
    </source>
</evidence>
<organism evidence="2 3">
    <name type="scientific">Marivirga lumbricoides</name>
    <dbReference type="NCBI Taxonomy" id="1046115"/>
    <lineage>
        <taxon>Bacteria</taxon>
        <taxon>Pseudomonadati</taxon>
        <taxon>Bacteroidota</taxon>
        <taxon>Cytophagia</taxon>
        <taxon>Cytophagales</taxon>
        <taxon>Marivirgaceae</taxon>
        <taxon>Marivirga</taxon>
    </lineage>
</organism>
<protein>
    <submittedName>
        <fullName evidence="2">Antibiotic acetyltransferase</fullName>
    </submittedName>
</protein>
<name>A0A2T4DS52_9BACT</name>
<keyword evidence="2" id="KW-0808">Transferase</keyword>
<dbReference type="GO" id="GO:0016740">
    <property type="term" value="F:transferase activity"/>
    <property type="evidence" value="ECO:0007669"/>
    <property type="project" value="UniProtKB-KW"/>
</dbReference>
<dbReference type="SUPFAM" id="SSF51161">
    <property type="entry name" value="Trimeric LpxA-like enzymes"/>
    <property type="match status" value="1"/>
</dbReference>
<dbReference type="InterPro" id="IPR050179">
    <property type="entry name" value="Trans_hexapeptide_repeat"/>
</dbReference>